<feature type="signal peptide" evidence="1">
    <location>
        <begin position="1"/>
        <end position="18"/>
    </location>
</feature>
<proteinExistence type="predicted"/>
<organism evidence="2">
    <name type="scientific">Hypochilus sp. SGP-2016</name>
    <dbReference type="NCBI Taxonomy" id="1905178"/>
    <lineage>
        <taxon>Eukaryota</taxon>
        <taxon>Metazoa</taxon>
        <taxon>Ecdysozoa</taxon>
        <taxon>Arthropoda</taxon>
        <taxon>Chelicerata</taxon>
        <taxon>Arachnida</taxon>
        <taxon>Araneae</taxon>
        <taxon>Araneomorphae</taxon>
        <taxon>Hypochilidae</taxon>
        <taxon>Hypochilus</taxon>
    </lineage>
</organism>
<evidence type="ECO:0000313" key="2">
    <source>
        <dbReference type="EMBL" id="SMD46600.1"/>
    </source>
</evidence>
<reference evidence="2" key="1">
    <citation type="submission" date="2017-03" db="EMBL/GenBank/DDBJ databases">
        <authorList>
            <person name="QRISCLOUD D."/>
        </authorList>
    </citation>
    <scope>NUCLEOTIDE SEQUENCE</scope>
</reference>
<dbReference type="EMBL" id="HAGR01000070">
    <property type="protein sequence ID" value="SMD46600.1"/>
    <property type="molecule type" value="Transcribed_RNA"/>
</dbReference>
<reference evidence="2" key="2">
    <citation type="submission" date="2019-04" db="EMBL/GenBank/DDBJ databases">
        <title>Unravelling the molecular evolution of spider venoms.</title>
        <authorList>
            <person name="Pineda S."/>
        </authorList>
    </citation>
    <scope>NUCLEOTIDE SEQUENCE</scope>
</reference>
<feature type="chain" id="PRO_5019792295" evidence="1">
    <location>
        <begin position="19"/>
        <end position="105"/>
    </location>
</feature>
<name>A0A482ZI65_9ARAC</name>
<sequence>MKLYTTLTIVCFASVISCLIPSESNEPVDEHLNEKSLMVNPILGREEDKCTPLHAQCGRSNDPNCCGWDRCTCDRYRPQKNGVNIWDCYCREFTWFKIWKGIMSG</sequence>
<protein>
    <submittedName>
        <fullName evidence="2">U21-Hypotoxin-Hsp1a_1</fullName>
    </submittedName>
</protein>
<dbReference type="AlphaFoldDB" id="A0A482ZI65"/>
<evidence type="ECO:0000256" key="1">
    <source>
        <dbReference type="SAM" id="SignalP"/>
    </source>
</evidence>
<accession>A0A482ZI65</accession>
<keyword evidence="1" id="KW-0732">Signal</keyword>
<dbReference type="PROSITE" id="PS51257">
    <property type="entry name" value="PROKAR_LIPOPROTEIN"/>
    <property type="match status" value="1"/>
</dbReference>